<keyword evidence="10" id="KW-0732">Signal</keyword>
<evidence type="ECO:0000256" key="4">
    <source>
        <dbReference type="ARBA" id="ARBA00022452"/>
    </source>
</evidence>
<dbReference type="PROSITE" id="PS00022">
    <property type="entry name" value="EGF_1"/>
    <property type="match status" value="1"/>
</dbReference>
<comment type="subcellular location">
    <subcellularLocation>
        <location evidence="2">Secreted</location>
    </subcellularLocation>
    <subcellularLocation>
        <location evidence="1">Target cell membrane</location>
        <topology evidence="1">Multi-pass membrane protein</topology>
    </subcellularLocation>
</comment>
<evidence type="ECO:0000259" key="23">
    <source>
        <dbReference type="PROSITE" id="PS51412"/>
    </source>
</evidence>
<dbReference type="Gene3D" id="4.10.400.10">
    <property type="entry name" value="Low-density Lipoprotein Receptor"/>
    <property type="match status" value="1"/>
</dbReference>
<dbReference type="GO" id="GO:0006957">
    <property type="term" value="P:complement activation, alternative pathway"/>
    <property type="evidence" value="ECO:0007669"/>
    <property type="project" value="UniProtKB-KW"/>
</dbReference>
<dbReference type="PROSITE" id="PS01209">
    <property type="entry name" value="LDLRA_1"/>
    <property type="match status" value="1"/>
</dbReference>
<dbReference type="Pfam" id="PF01823">
    <property type="entry name" value="MACPF"/>
    <property type="match status" value="1"/>
</dbReference>
<sequence>MTTGRRVLQRRTKELCDGKSPKVAMQTPTPALLQRARCSARPAHSLYFHAREEPEDFTSRLIVLKQTFTYGKTMRWSLCQLSPLILSICSLALTAHQATAAACRELEALPSQRRSSRDVNSPGPVDCQLSQWSEWTDCFPCQEKKVRLHPCGGDVSGGYKLGVGGVFLSRAVQHRYRKLVQPARFAGQRCAGYLWGEQACRAETTCTGPPSCGQDFRCEETGRCIKRHLVCNGEEDCRDGSDESNCEDESIENPCDHLFPIPGSEKAAQGYNILTREERQYVYDRNFLGGHCEYVYNGEWRELKYNAVCERLYYGDDEKYFRKPYNFHIYQFLAHADSGFAFEFYDNSKDLLNALKSYNSGNLGLTFGIGPTKSNVMVNLGFTLSGGKGSVKNFTQYEAKNVGFIRGVTKVQTARFKMRSNNVVLDEDMLLSLRELPDTYNYGMYAKFINDYGTHFMTSGTMGGVFEYILVVNKEEMRRKDVRAEQINACVGLSAGLTFTKSKLHLTSSLSFSECAGGGFKKTDAQSHGTVVEDIIPRIRGGDTTYSAGLLNSWDGRMYRHWGRSLKYNPAVIDFELQPIHEILRRSNLGDMETKRQNLKRALDDYLLEFNACRCGPCQNNGEPILVGDTCSCQCRPGDKGPACEQTKRPGSKTDGNWSCWSHWAPCQSGTTRRSRQCNNPAPQHGGEPCAGKDRQSKAC</sequence>
<dbReference type="InterPro" id="IPR023415">
    <property type="entry name" value="LDLR_class-A_CS"/>
</dbReference>
<dbReference type="Pfam" id="PF00057">
    <property type="entry name" value="Ldl_recept_a"/>
    <property type="match status" value="1"/>
</dbReference>
<feature type="disulfide bond" evidence="21">
    <location>
        <begin position="231"/>
        <end position="246"/>
    </location>
</feature>
<dbReference type="PROSITE" id="PS50068">
    <property type="entry name" value="LDLRA_2"/>
    <property type="match status" value="1"/>
</dbReference>
<evidence type="ECO:0000313" key="24">
    <source>
        <dbReference type="EMBL" id="KAK4820018.1"/>
    </source>
</evidence>
<dbReference type="PRINTS" id="PR01705">
    <property type="entry name" value="TSP1REPEAT"/>
</dbReference>
<keyword evidence="11" id="KW-0677">Repeat</keyword>
<dbReference type="InterPro" id="IPR036055">
    <property type="entry name" value="LDL_receptor-like_sf"/>
</dbReference>
<keyword evidence="9" id="KW-0812">Transmembrane</keyword>
<dbReference type="Proteomes" id="UP001333110">
    <property type="component" value="Unassembled WGS sequence"/>
</dbReference>
<evidence type="ECO:0000256" key="16">
    <source>
        <dbReference type="ARBA" id="ARBA00023136"/>
    </source>
</evidence>
<keyword evidence="6" id="KW-0245">EGF-like domain</keyword>
<keyword evidence="17 21" id="KW-1015">Disulfide bond</keyword>
<dbReference type="SMART" id="SM00192">
    <property type="entry name" value="LDLa"/>
    <property type="match status" value="1"/>
</dbReference>
<dbReference type="InterPro" id="IPR036383">
    <property type="entry name" value="TSP1_rpt_sf"/>
</dbReference>
<dbReference type="GO" id="GO:0005579">
    <property type="term" value="C:membrane attack complex"/>
    <property type="evidence" value="ECO:0007669"/>
    <property type="project" value="UniProtKB-KW"/>
</dbReference>
<dbReference type="Gene3D" id="2.20.100.10">
    <property type="entry name" value="Thrombospondin type-1 (TSP1) repeat"/>
    <property type="match status" value="1"/>
</dbReference>
<gene>
    <name evidence="24" type="ORF">QYF61_017691</name>
</gene>
<dbReference type="PROSITE" id="PS51412">
    <property type="entry name" value="MACPF_2"/>
    <property type="match status" value="1"/>
</dbReference>
<feature type="domain" description="MACPF" evidence="23">
    <location>
        <begin position="251"/>
        <end position="614"/>
    </location>
</feature>
<evidence type="ECO:0000256" key="13">
    <source>
        <dbReference type="ARBA" id="ARBA00022859"/>
    </source>
</evidence>
<dbReference type="GO" id="GO:0006958">
    <property type="term" value="P:complement activation, classical pathway"/>
    <property type="evidence" value="ECO:0007669"/>
    <property type="project" value="UniProtKB-KW"/>
</dbReference>
<evidence type="ECO:0000256" key="18">
    <source>
        <dbReference type="ARBA" id="ARBA00023162"/>
    </source>
</evidence>
<evidence type="ECO:0000256" key="6">
    <source>
        <dbReference type="ARBA" id="ARBA00022536"/>
    </source>
</evidence>
<evidence type="ECO:0000256" key="1">
    <source>
        <dbReference type="ARBA" id="ARBA00004276"/>
    </source>
</evidence>
<dbReference type="SMART" id="SM00457">
    <property type="entry name" value="MACPF"/>
    <property type="match status" value="1"/>
</dbReference>
<accession>A0AAN7N1K3</accession>
<dbReference type="PANTHER" id="PTHR45742">
    <property type="entry name" value="COMPLEMENT COMPONENT C6"/>
    <property type="match status" value="1"/>
</dbReference>
<evidence type="ECO:0000256" key="9">
    <source>
        <dbReference type="ARBA" id="ARBA00022692"/>
    </source>
</evidence>
<keyword evidence="18" id="KW-0179">Complement alternate pathway</keyword>
<dbReference type="InterPro" id="IPR048831">
    <property type="entry name" value="C8A_B_C6_EGF-like"/>
</dbReference>
<evidence type="ECO:0000256" key="12">
    <source>
        <dbReference type="ARBA" id="ARBA00022852"/>
    </source>
</evidence>
<comment type="similarity">
    <text evidence="3">Belongs to the complement C6/C7/C8/C9 family.</text>
</comment>
<evidence type="ECO:0000256" key="15">
    <source>
        <dbReference type="ARBA" id="ARBA00023058"/>
    </source>
</evidence>
<feature type="disulfide bond" evidence="21">
    <location>
        <begin position="212"/>
        <end position="224"/>
    </location>
</feature>
<dbReference type="GO" id="GO:0044218">
    <property type="term" value="C:other organism cell membrane"/>
    <property type="evidence" value="ECO:0007669"/>
    <property type="project" value="UniProtKB-KW"/>
</dbReference>
<keyword evidence="4" id="KW-1134">Transmembrane beta strand</keyword>
<evidence type="ECO:0000256" key="8">
    <source>
        <dbReference type="ARBA" id="ARBA00022588"/>
    </source>
</evidence>
<keyword evidence="15" id="KW-0473">Membrane attack complex</keyword>
<protein>
    <recommendedName>
        <fullName evidence="23">MACPF domain-containing protein</fullName>
    </recommendedName>
</protein>
<evidence type="ECO:0000256" key="2">
    <source>
        <dbReference type="ARBA" id="ARBA00004613"/>
    </source>
</evidence>
<dbReference type="InterPro" id="IPR000884">
    <property type="entry name" value="TSP1_rpt"/>
</dbReference>
<evidence type="ECO:0000256" key="14">
    <source>
        <dbReference type="ARBA" id="ARBA00022875"/>
    </source>
</evidence>
<dbReference type="SUPFAM" id="SSF57424">
    <property type="entry name" value="LDL receptor-like module"/>
    <property type="match status" value="1"/>
</dbReference>
<dbReference type="PROSITE" id="PS00279">
    <property type="entry name" value="MACPF_1"/>
    <property type="match status" value="1"/>
</dbReference>
<dbReference type="GO" id="GO:0005576">
    <property type="term" value="C:extracellular region"/>
    <property type="evidence" value="ECO:0007669"/>
    <property type="project" value="UniProtKB-SubCell"/>
</dbReference>
<name>A0AAN7N1K3_MYCAM</name>
<keyword evidence="20" id="KW-1053">Target membrane</keyword>
<comment type="caution">
    <text evidence="24">The sequence shown here is derived from an EMBL/GenBank/DDBJ whole genome shotgun (WGS) entry which is preliminary data.</text>
</comment>
<keyword evidence="12" id="KW-0204">Cytolysis</keyword>
<dbReference type="InterPro" id="IPR020863">
    <property type="entry name" value="MACPF_CS"/>
</dbReference>
<keyword evidence="13" id="KW-0391">Immunity</keyword>
<evidence type="ECO:0000256" key="10">
    <source>
        <dbReference type="ARBA" id="ARBA00022729"/>
    </source>
</evidence>
<dbReference type="SUPFAM" id="SSF82895">
    <property type="entry name" value="TSP-1 type 1 repeat"/>
    <property type="match status" value="1"/>
</dbReference>
<keyword evidence="14" id="KW-0180">Complement pathway</keyword>
<keyword evidence="8" id="KW-0399">Innate immunity</keyword>
<dbReference type="PRINTS" id="PR00764">
    <property type="entry name" value="COMPLEMENTC9"/>
</dbReference>
<keyword evidence="5" id="KW-0964">Secreted</keyword>
<reference evidence="24 25" key="1">
    <citation type="journal article" date="2023" name="J. Hered.">
        <title>Chromosome-level genome of the wood stork (Mycteria americana) provides insight into avian chromosome evolution.</title>
        <authorList>
            <person name="Flamio R. Jr."/>
            <person name="Ramstad K.M."/>
        </authorList>
    </citation>
    <scope>NUCLEOTIDE SEQUENCE [LARGE SCALE GENOMIC DNA]</scope>
    <source>
        <strain evidence="24">JAX WOST 10</strain>
    </source>
</reference>
<evidence type="ECO:0000256" key="3">
    <source>
        <dbReference type="ARBA" id="ARBA00009214"/>
    </source>
</evidence>
<evidence type="ECO:0000313" key="25">
    <source>
        <dbReference type="Proteomes" id="UP001333110"/>
    </source>
</evidence>
<dbReference type="GO" id="GO:0031640">
    <property type="term" value="P:killing of cells of another organism"/>
    <property type="evidence" value="ECO:0007669"/>
    <property type="project" value="UniProtKB-KW"/>
</dbReference>
<organism evidence="24 25">
    <name type="scientific">Mycteria americana</name>
    <name type="common">Wood stork</name>
    <dbReference type="NCBI Taxonomy" id="33587"/>
    <lineage>
        <taxon>Eukaryota</taxon>
        <taxon>Metazoa</taxon>
        <taxon>Chordata</taxon>
        <taxon>Craniata</taxon>
        <taxon>Vertebrata</taxon>
        <taxon>Euteleostomi</taxon>
        <taxon>Archelosauria</taxon>
        <taxon>Archosauria</taxon>
        <taxon>Dinosauria</taxon>
        <taxon>Saurischia</taxon>
        <taxon>Theropoda</taxon>
        <taxon>Coelurosauria</taxon>
        <taxon>Aves</taxon>
        <taxon>Neognathae</taxon>
        <taxon>Neoaves</taxon>
        <taxon>Aequornithes</taxon>
        <taxon>Ciconiiformes</taxon>
        <taxon>Ciconiidae</taxon>
        <taxon>Mycteria</taxon>
    </lineage>
</organism>
<evidence type="ECO:0000256" key="21">
    <source>
        <dbReference type="PROSITE-ProRule" id="PRU00124"/>
    </source>
</evidence>
<comment type="caution">
    <text evidence="21">Lacks conserved residue(s) required for the propagation of feature annotation.</text>
</comment>
<feature type="compositionally biased region" description="Basic and acidic residues" evidence="22">
    <location>
        <begin position="691"/>
        <end position="700"/>
    </location>
</feature>
<evidence type="ECO:0000256" key="5">
    <source>
        <dbReference type="ARBA" id="ARBA00022525"/>
    </source>
</evidence>
<dbReference type="CDD" id="cd00112">
    <property type="entry name" value="LDLa"/>
    <property type="match status" value="1"/>
</dbReference>
<dbReference type="InterPro" id="IPR000742">
    <property type="entry name" value="EGF"/>
</dbReference>
<dbReference type="InterPro" id="IPR020864">
    <property type="entry name" value="MACPF"/>
</dbReference>
<evidence type="ECO:0000256" key="19">
    <source>
        <dbReference type="ARBA" id="ARBA00023180"/>
    </source>
</evidence>
<evidence type="ECO:0000256" key="7">
    <source>
        <dbReference type="ARBA" id="ARBA00022537"/>
    </source>
</evidence>
<keyword evidence="19" id="KW-0325">Glycoprotein</keyword>
<keyword evidence="16" id="KW-0472">Membrane</keyword>
<evidence type="ECO:0000256" key="20">
    <source>
        <dbReference type="ARBA" id="ARBA00023298"/>
    </source>
</evidence>
<dbReference type="InterPro" id="IPR002172">
    <property type="entry name" value="LDrepeatLR_classA_rpt"/>
</dbReference>
<evidence type="ECO:0000256" key="17">
    <source>
        <dbReference type="ARBA" id="ARBA00023157"/>
    </source>
</evidence>
<dbReference type="Pfam" id="PF21195">
    <property type="entry name" value="EGF_C8A_B_C6"/>
    <property type="match status" value="1"/>
</dbReference>
<proteinExistence type="inferred from homology"/>
<evidence type="ECO:0000256" key="22">
    <source>
        <dbReference type="SAM" id="MobiDB-lite"/>
    </source>
</evidence>
<feature type="region of interest" description="Disordered" evidence="22">
    <location>
        <begin position="668"/>
        <end position="700"/>
    </location>
</feature>
<dbReference type="PROSITE" id="PS50092">
    <property type="entry name" value="TSP1"/>
    <property type="match status" value="2"/>
</dbReference>
<keyword evidence="7" id="KW-1052">Target cell membrane</keyword>
<dbReference type="AlphaFoldDB" id="A0AAN7N1K3"/>
<dbReference type="Pfam" id="PF00090">
    <property type="entry name" value="TSP_1"/>
    <property type="match status" value="1"/>
</dbReference>
<dbReference type="EMBL" id="JAUNZN010000006">
    <property type="protein sequence ID" value="KAK4820018.1"/>
    <property type="molecule type" value="Genomic_DNA"/>
</dbReference>
<dbReference type="InterPro" id="IPR001862">
    <property type="entry name" value="MAC_perforin"/>
</dbReference>
<keyword evidence="25" id="KW-1185">Reference proteome</keyword>
<evidence type="ECO:0000256" key="11">
    <source>
        <dbReference type="ARBA" id="ARBA00022737"/>
    </source>
</evidence>
<feature type="compositionally biased region" description="Polar residues" evidence="22">
    <location>
        <begin position="668"/>
        <end position="682"/>
    </location>
</feature>
<dbReference type="PANTHER" id="PTHR45742:SF1">
    <property type="entry name" value="COMPLEMENT COMPONENT C8 ALPHA CHAIN"/>
    <property type="match status" value="1"/>
</dbReference>